<dbReference type="AlphaFoldDB" id="A0A8K0G9Y6"/>
<reference evidence="1" key="1">
    <citation type="submission" date="2019-08" db="EMBL/GenBank/DDBJ databases">
        <title>The genome of the North American firefly Photinus pyralis.</title>
        <authorList>
            <consortium name="Photinus pyralis genome working group"/>
            <person name="Fallon T.R."/>
            <person name="Sander Lower S.E."/>
            <person name="Weng J.-K."/>
        </authorList>
    </citation>
    <scope>NUCLEOTIDE SEQUENCE</scope>
    <source>
        <strain evidence="1">TRF0915ILg1</strain>
        <tissue evidence="1">Whole body</tissue>
    </source>
</reference>
<dbReference type="Proteomes" id="UP000801492">
    <property type="component" value="Unassembled WGS sequence"/>
</dbReference>
<feature type="non-terminal residue" evidence="1">
    <location>
        <position position="100"/>
    </location>
</feature>
<dbReference type="EMBL" id="VTPC01046891">
    <property type="protein sequence ID" value="KAF2890758.1"/>
    <property type="molecule type" value="Genomic_DNA"/>
</dbReference>
<protein>
    <submittedName>
        <fullName evidence="1">Uncharacterized protein</fullName>
    </submittedName>
</protein>
<proteinExistence type="predicted"/>
<evidence type="ECO:0000313" key="2">
    <source>
        <dbReference type="Proteomes" id="UP000801492"/>
    </source>
</evidence>
<organism evidence="1 2">
    <name type="scientific">Ignelater luminosus</name>
    <name type="common">Cucubano</name>
    <name type="synonym">Pyrophorus luminosus</name>
    <dbReference type="NCBI Taxonomy" id="2038154"/>
    <lineage>
        <taxon>Eukaryota</taxon>
        <taxon>Metazoa</taxon>
        <taxon>Ecdysozoa</taxon>
        <taxon>Arthropoda</taxon>
        <taxon>Hexapoda</taxon>
        <taxon>Insecta</taxon>
        <taxon>Pterygota</taxon>
        <taxon>Neoptera</taxon>
        <taxon>Endopterygota</taxon>
        <taxon>Coleoptera</taxon>
        <taxon>Polyphaga</taxon>
        <taxon>Elateriformia</taxon>
        <taxon>Elateroidea</taxon>
        <taxon>Elateridae</taxon>
        <taxon>Agrypninae</taxon>
        <taxon>Pyrophorini</taxon>
        <taxon>Ignelater</taxon>
    </lineage>
</organism>
<name>A0A8K0G9Y6_IGNLU</name>
<accession>A0A8K0G9Y6</accession>
<comment type="caution">
    <text evidence="1">The sequence shown here is derived from an EMBL/GenBank/DDBJ whole genome shotgun (WGS) entry which is preliminary data.</text>
</comment>
<keyword evidence="2" id="KW-1185">Reference proteome</keyword>
<sequence>MADVNQLSALLASFVNQQSQLLASFRSQASSSPSPQPSQTFNLEQFNDSKEDFKISGTELVTLIENHLCPQPNGCIEQHKFLSRMLAANETIAQYNTVAL</sequence>
<evidence type="ECO:0000313" key="1">
    <source>
        <dbReference type="EMBL" id="KAF2890758.1"/>
    </source>
</evidence>
<gene>
    <name evidence="1" type="ORF">ILUMI_15415</name>
</gene>